<keyword evidence="12" id="KW-1185">Reference proteome</keyword>
<dbReference type="EMBL" id="JABENB010000003">
    <property type="protein sequence ID" value="NNG40821.1"/>
    <property type="molecule type" value="Genomic_DNA"/>
</dbReference>
<dbReference type="Gene3D" id="3.40.630.10">
    <property type="entry name" value="Zn peptidases"/>
    <property type="match status" value="1"/>
</dbReference>
<dbReference type="EC" id="3.4.11.-" evidence="10"/>
<protein>
    <recommendedName>
        <fullName evidence="10">M18 family aminopeptidase</fullName>
        <ecNumber evidence="10">3.4.11.-</ecNumber>
    </recommendedName>
</protein>
<dbReference type="AlphaFoldDB" id="A0A849AN60"/>
<organism evidence="11 12">
    <name type="scientific">Flexivirga aerilata</name>
    <dbReference type="NCBI Taxonomy" id="1656889"/>
    <lineage>
        <taxon>Bacteria</taxon>
        <taxon>Bacillati</taxon>
        <taxon>Actinomycetota</taxon>
        <taxon>Actinomycetes</taxon>
        <taxon>Micrococcales</taxon>
        <taxon>Dermacoccaceae</taxon>
        <taxon>Flexivirga</taxon>
    </lineage>
</organism>
<keyword evidence="8 9" id="KW-0482">Metalloprotease</keyword>
<dbReference type="Gene3D" id="2.30.250.10">
    <property type="entry name" value="Aminopeptidase i, Domain 2"/>
    <property type="match status" value="1"/>
</dbReference>
<evidence type="ECO:0000256" key="3">
    <source>
        <dbReference type="ARBA" id="ARBA00022438"/>
    </source>
</evidence>
<gene>
    <name evidence="11" type="ORF">HJ588_16295</name>
</gene>
<reference evidence="11 12" key="1">
    <citation type="submission" date="2020-05" db="EMBL/GenBank/DDBJ databases">
        <title>Flexivirga sp. ID2601S isolated from air conditioner.</title>
        <authorList>
            <person name="Kim D.H."/>
        </authorList>
    </citation>
    <scope>NUCLEOTIDE SEQUENCE [LARGE SCALE GENOMIC DNA]</scope>
    <source>
        <strain evidence="11 12">ID2601S</strain>
    </source>
</reference>
<dbReference type="Proteomes" id="UP000557772">
    <property type="component" value="Unassembled WGS sequence"/>
</dbReference>
<dbReference type="GO" id="GO:0004177">
    <property type="term" value="F:aminopeptidase activity"/>
    <property type="evidence" value="ECO:0007669"/>
    <property type="project" value="UniProtKB-KW"/>
</dbReference>
<dbReference type="PANTHER" id="PTHR28570:SF3">
    <property type="entry name" value="ASPARTYL AMINOPEPTIDASE"/>
    <property type="match status" value="1"/>
</dbReference>
<proteinExistence type="inferred from homology"/>
<evidence type="ECO:0000256" key="4">
    <source>
        <dbReference type="ARBA" id="ARBA00022670"/>
    </source>
</evidence>
<dbReference type="PRINTS" id="PR00932">
    <property type="entry name" value="AMINO1PTASE"/>
</dbReference>
<keyword evidence="5 9" id="KW-0479">Metal-binding</keyword>
<dbReference type="SUPFAM" id="SSF101821">
    <property type="entry name" value="Aminopeptidase/glucanase lid domain"/>
    <property type="match status" value="1"/>
</dbReference>
<dbReference type="GO" id="GO:0008270">
    <property type="term" value="F:zinc ion binding"/>
    <property type="evidence" value="ECO:0007669"/>
    <property type="project" value="InterPro"/>
</dbReference>
<evidence type="ECO:0000256" key="10">
    <source>
        <dbReference type="RuleBase" id="RU004387"/>
    </source>
</evidence>
<dbReference type="GO" id="GO:0008237">
    <property type="term" value="F:metallopeptidase activity"/>
    <property type="evidence" value="ECO:0007669"/>
    <property type="project" value="UniProtKB-KW"/>
</dbReference>
<dbReference type="PANTHER" id="PTHR28570">
    <property type="entry name" value="ASPARTYL AMINOPEPTIDASE"/>
    <property type="match status" value="1"/>
</dbReference>
<dbReference type="InterPro" id="IPR001948">
    <property type="entry name" value="Peptidase_M18"/>
</dbReference>
<evidence type="ECO:0000256" key="7">
    <source>
        <dbReference type="ARBA" id="ARBA00022833"/>
    </source>
</evidence>
<evidence type="ECO:0000256" key="5">
    <source>
        <dbReference type="ARBA" id="ARBA00022723"/>
    </source>
</evidence>
<keyword evidence="6 9" id="KW-0378">Hydrolase</keyword>
<dbReference type="CDD" id="cd05658">
    <property type="entry name" value="M18_DAP"/>
    <property type="match status" value="1"/>
</dbReference>
<sequence>MVPAPDAAHTDQDAATSVAAGLVDYLGASPTPFHACAETARQLTAAGFTALAERDEWPAEPGRWFVVRAGSLIAWSTEHADGPATRLRVVGAHTDSPNFRIKPQPDLTRAGWQLLGVEPYGGLIAPSWLDRDLGVAGRAAVRGASGTEERLFVADDPILRISRLAIHLDRSARDGEQFNPQQHLVPHWGIGDAPGDFRAFVAGLLDVPAQDVVAWDAMTFDLQPAALFGRDGELIAGARMDNLATSYAGTRALIRATDDGPGDPATQVLALFDHEEIGSVSERGAQSAFLMTVLERITRQLGGDREDLHRALAGSVVASGDMAHATHPNYADRHEPQHRIAMNGGPVLKVNNNLRYATDSVGAAAFSLACEQAGVPMQSFVVRSDLPSGSTVGPITSALTGVTTVDFGAPTLSMHSVRELVGTDDQRMYADALTAFLAPA</sequence>
<accession>A0A849AN60</accession>
<evidence type="ECO:0000256" key="2">
    <source>
        <dbReference type="ARBA" id="ARBA00008290"/>
    </source>
</evidence>
<keyword evidence="7 9" id="KW-0862">Zinc</keyword>
<dbReference type="InterPro" id="IPR023358">
    <property type="entry name" value="Peptidase_M18_dom2"/>
</dbReference>
<dbReference type="GO" id="GO:0005737">
    <property type="term" value="C:cytoplasm"/>
    <property type="evidence" value="ECO:0007669"/>
    <property type="project" value="UniProtKB-ARBA"/>
</dbReference>
<dbReference type="NCBIfam" id="NF002759">
    <property type="entry name" value="PRK02813.1"/>
    <property type="match status" value="1"/>
</dbReference>
<evidence type="ECO:0000256" key="9">
    <source>
        <dbReference type="RuleBase" id="RU004386"/>
    </source>
</evidence>
<name>A0A849AN60_9MICO</name>
<evidence type="ECO:0000256" key="8">
    <source>
        <dbReference type="ARBA" id="ARBA00023049"/>
    </source>
</evidence>
<comment type="similarity">
    <text evidence="2 9">Belongs to the peptidase M18 family.</text>
</comment>
<dbReference type="SUPFAM" id="SSF53187">
    <property type="entry name" value="Zn-dependent exopeptidases"/>
    <property type="match status" value="1"/>
</dbReference>
<evidence type="ECO:0000313" key="11">
    <source>
        <dbReference type="EMBL" id="NNG40821.1"/>
    </source>
</evidence>
<comment type="caution">
    <text evidence="11">The sequence shown here is derived from an EMBL/GenBank/DDBJ whole genome shotgun (WGS) entry which is preliminary data.</text>
</comment>
<dbReference type="RefSeq" id="WP_171157617.1">
    <property type="nucleotide sequence ID" value="NZ_JABENB010000003.1"/>
</dbReference>
<evidence type="ECO:0000256" key="1">
    <source>
        <dbReference type="ARBA" id="ARBA00001947"/>
    </source>
</evidence>
<comment type="cofactor">
    <cofactor evidence="1 10">
        <name>Zn(2+)</name>
        <dbReference type="ChEBI" id="CHEBI:29105"/>
    </cofactor>
</comment>
<dbReference type="GO" id="GO:0006508">
    <property type="term" value="P:proteolysis"/>
    <property type="evidence" value="ECO:0007669"/>
    <property type="project" value="UniProtKB-KW"/>
</dbReference>
<evidence type="ECO:0000313" key="12">
    <source>
        <dbReference type="Proteomes" id="UP000557772"/>
    </source>
</evidence>
<dbReference type="Pfam" id="PF02127">
    <property type="entry name" value="Peptidase_M18"/>
    <property type="match status" value="1"/>
</dbReference>
<evidence type="ECO:0000256" key="6">
    <source>
        <dbReference type="ARBA" id="ARBA00022801"/>
    </source>
</evidence>
<keyword evidence="4 9" id="KW-0645">Protease</keyword>
<keyword evidence="3 9" id="KW-0031">Aminopeptidase</keyword>